<proteinExistence type="inferred from homology"/>
<evidence type="ECO:0000256" key="1">
    <source>
        <dbReference type="ARBA" id="ARBA00038158"/>
    </source>
</evidence>
<protein>
    <recommendedName>
        <fullName evidence="6">Methyltransferase</fullName>
    </recommendedName>
</protein>
<dbReference type="EnsemblFungi" id="EJT80373">
    <property type="protein sequence ID" value="EJT80373"/>
    <property type="gene ID" value="GGTG_00373"/>
</dbReference>
<reference evidence="4" key="4">
    <citation type="journal article" date="2015" name="G3 (Bethesda)">
        <title>Genome sequences of three phytopathogenic species of the Magnaporthaceae family of fungi.</title>
        <authorList>
            <person name="Okagaki L.H."/>
            <person name="Nunes C.C."/>
            <person name="Sailsbery J."/>
            <person name="Clay B."/>
            <person name="Brown D."/>
            <person name="John T."/>
            <person name="Oh Y."/>
            <person name="Young N."/>
            <person name="Fitzgerald M."/>
            <person name="Haas B.J."/>
            <person name="Zeng Q."/>
            <person name="Young S."/>
            <person name="Adiconis X."/>
            <person name="Fan L."/>
            <person name="Levin J.Z."/>
            <person name="Mitchell T.K."/>
            <person name="Okubara P.A."/>
            <person name="Farman M.L."/>
            <person name="Kohn L.M."/>
            <person name="Birren B."/>
            <person name="Ma L.-J."/>
            <person name="Dean R.A."/>
        </authorList>
    </citation>
    <scope>NUCLEOTIDE SEQUENCE</scope>
    <source>
        <strain evidence="4">R3-111a-1</strain>
    </source>
</reference>
<dbReference type="RefSeq" id="XP_009216382.1">
    <property type="nucleotide sequence ID" value="XM_009218118.1"/>
</dbReference>
<dbReference type="HOGENOM" id="CLU_010595_7_1_1"/>
<organism evidence="3">
    <name type="scientific">Gaeumannomyces tritici (strain R3-111a-1)</name>
    <name type="common">Wheat and barley take-all root rot fungus</name>
    <name type="synonym">Gaeumannomyces graminis var. tritici</name>
    <dbReference type="NCBI Taxonomy" id="644352"/>
    <lineage>
        <taxon>Eukaryota</taxon>
        <taxon>Fungi</taxon>
        <taxon>Dikarya</taxon>
        <taxon>Ascomycota</taxon>
        <taxon>Pezizomycotina</taxon>
        <taxon>Sordariomycetes</taxon>
        <taxon>Sordariomycetidae</taxon>
        <taxon>Magnaporthales</taxon>
        <taxon>Magnaporthaceae</taxon>
        <taxon>Gaeumannomyces</taxon>
    </lineage>
</organism>
<evidence type="ECO:0000313" key="4">
    <source>
        <dbReference type="EnsemblFungi" id="EJT80373"/>
    </source>
</evidence>
<dbReference type="EMBL" id="GL385395">
    <property type="protein sequence ID" value="EJT80373.1"/>
    <property type="molecule type" value="Genomic_DNA"/>
</dbReference>
<evidence type="ECO:0000256" key="2">
    <source>
        <dbReference type="SAM" id="MobiDB-lite"/>
    </source>
</evidence>
<dbReference type="Proteomes" id="UP000006039">
    <property type="component" value="Unassembled WGS sequence"/>
</dbReference>
<name>J3NGI3_GAET3</name>
<reference evidence="3" key="3">
    <citation type="submission" date="2010-09" db="EMBL/GenBank/DDBJ databases">
        <title>Annotation of Gaeumannomyces graminis var. tritici R3-111a-1.</title>
        <authorList>
            <consortium name="The Broad Institute Genome Sequencing Platform"/>
            <person name="Ma L.-J."/>
            <person name="Dead R."/>
            <person name="Young S.K."/>
            <person name="Zeng Q."/>
            <person name="Gargeya S."/>
            <person name="Fitzgerald M."/>
            <person name="Haas B."/>
            <person name="Abouelleil A."/>
            <person name="Alvarado L."/>
            <person name="Arachchi H.M."/>
            <person name="Berlin A."/>
            <person name="Brown A."/>
            <person name="Chapman S.B."/>
            <person name="Chen Z."/>
            <person name="Dunbar C."/>
            <person name="Freedman E."/>
            <person name="Gearin G."/>
            <person name="Gellesch M."/>
            <person name="Goldberg J."/>
            <person name="Griggs A."/>
            <person name="Gujja S."/>
            <person name="Heiman D."/>
            <person name="Howarth C."/>
            <person name="Larson L."/>
            <person name="Lui A."/>
            <person name="MacDonald P.J.P."/>
            <person name="Mehta T."/>
            <person name="Montmayeur A."/>
            <person name="Murphy C."/>
            <person name="Neiman D."/>
            <person name="Pearson M."/>
            <person name="Priest M."/>
            <person name="Roberts A."/>
            <person name="Saif S."/>
            <person name="Shea T."/>
            <person name="Shenoy N."/>
            <person name="Sisk P."/>
            <person name="Stolte C."/>
            <person name="Sykes S."/>
            <person name="Yandava C."/>
            <person name="Wortman J."/>
            <person name="Nusbaum C."/>
            <person name="Birren B."/>
        </authorList>
    </citation>
    <scope>NUCLEOTIDE SEQUENCE</scope>
    <source>
        <strain evidence="3">R3-111a-1</strain>
    </source>
</reference>
<dbReference type="Pfam" id="PF13489">
    <property type="entry name" value="Methyltransf_23"/>
    <property type="match status" value="1"/>
</dbReference>
<dbReference type="STRING" id="644352.J3NGI3"/>
<sequence length="352" mass="39625">MSTCQNPSKPPRRDAQENNSDYTKVKMSDASAASRAASSLEAAGTNSSSGDPIQAWDSLDSAPEEHHYENGRRYHMYNKGRYPLPNDEDEQSREIMKHYMMLELAGGKLFYAPIGDTPERILDIGTGVGAWAIDVADEYPGSEVLGTDLSAMQPDLVPPNARFLVDDVEDPEWLNGSGWDLIHLRFVVGMLRDVPGTMARCFENTKPGGWIEIQDTHFIPKCDDGTMKDDDHLYSFLDLVHRAFAKGGMDLHCQRNMGQHLTEAGYTGVRCVAKKTPVGPWARGEHLQRIGETMKHVIYDVLPSFAKPLELLDMSRVEAELWFVKVRKTLEDRSRHRYVNTYFWYAQKPGGG</sequence>
<evidence type="ECO:0008006" key="6">
    <source>
        <dbReference type="Google" id="ProtNLM"/>
    </source>
</evidence>
<dbReference type="GeneID" id="20340831"/>
<feature type="compositionally biased region" description="Low complexity" evidence="2">
    <location>
        <begin position="28"/>
        <end position="43"/>
    </location>
</feature>
<evidence type="ECO:0000313" key="3">
    <source>
        <dbReference type="EMBL" id="EJT80373.1"/>
    </source>
</evidence>
<dbReference type="InterPro" id="IPR029063">
    <property type="entry name" value="SAM-dependent_MTases_sf"/>
</dbReference>
<dbReference type="CDD" id="cd02440">
    <property type="entry name" value="AdoMet_MTases"/>
    <property type="match status" value="1"/>
</dbReference>
<accession>J3NGI3</accession>
<dbReference type="eggNOG" id="ENOG502S6PS">
    <property type="taxonomic scope" value="Eukaryota"/>
</dbReference>
<dbReference type="PANTHER" id="PTHR43591">
    <property type="entry name" value="METHYLTRANSFERASE"/>
    <property type="match status" value="1"/>
</dbReference>
<evidence type="ECO:0000313" key="5">
    <source>
        <dbReference type="Proteomes" id="UP000006039"/>
    </source>
</evidence>
<dbReference type="GO" id="GO:0008168">
    <property type="term" value="F:methyltransferase activity"/>
    <property type="evidence" value="ECO:0007669"/>
    <property type="project" value="TreeGrafter"/>
</dbReference>
<reference evidence="5" key="1">
    <citation type="submission" date="2010-07" db="EMBL/GenBank/DDBJ databases">
        <title>The genome sequence of Gaeumannomyces graminis var. tritici strain R3-111a-1.</title>
        <authorList>
            <consortium name="The Broad Institute Genome Sequencing Platform"/>
            <person name="Ma L.-J."/>
            <person name="Dead R."/>
            <person name="Young S."/>
            <person name="Zeng Q."/>
            <person name="Koehrsen M."/>
            <person name="Alvarado L."/>
            <person name="Berlin A."/>
            <person name="Chapman S.B."/>
            <person name="Chen Z."/>
            <person name="Freedman E."/>
            <person name="Gellesch M."/>
            <person name="Goldberg J."/>
            <person name="Griggs A."/>
            <person name="Gujja S."/>
            <person name="Heilman E.R."/>
            <person name="Heiman D."/>
            <person name="Hepburn T."/>
            <person name="Howarth C."/>
            <person name="Jen D."/>
            <person name="Larson L."/>
            <person name="Mehta T."/>
            <person name="Neiman D."/>
            <person name="Pearson M."/>
            <person name="Roberts A."/>
            <person name="Saif S."/>
            <person name="Shea T."/>
            <person name="Shenoy N."/>
            <person name="Sisk P."/>
            <person name="Stolte C."/>
            <person name="Sykes S."/>
            <person name="Walk T."/>
            <person name="White J."/>
            <person name="Yandava C."/>
            <person name="Haas B."/>
            <person name="Nusbaum C."/>
            <person name="Birren B."/>
        </authorList>
    </citation>
    <scope>NUCLEOTIDE SEQUENCE [LARGE SCALE GENOMIC DNA]</scope>
    <source>
        <strain evidence="5">R3-111a-1</strain>
    </source>
</reference>
<dbReference type="AlphaFoldDB" id="J3NGI3"/>
<reference evidence="4" key="5">
    <citation type="submission" date="2018-04" db="UniProtKB">
        <authorList>
            <consortium name="EnsemblFungi"/>
        </authorList>
    </citation>
    <scope>IDENTIFICATION</scope>
    <source>
        <strain evidence="4">R3-111a-1</strain>
    </source>
</reference>
<dbReference type="OrthoDB" id="184880at2759"/>
<comment type="similarity">
    <text evidence="1">Belongs to the methyltransferase superfamily. LaeA methyltransferase family.</text>
</comment>
<gene>
    <name evidence="4" type="primary">20340831</name>
    <name evidence="3" type="ORF">GGTG_00373</name>
</gene>
<keyword evidence="5" id="KW-1185">Reference proteome</keyword>
<dbReference type="PANTHER" id="PTHR43591:SF24">
    <property type="entry name" value="2-METHOXY-6-POLYPRENYL-1,4-BENZOQUINOL METHYLASE, MITOCHONDRIAL"/>
    <property type="match status" value="1"/>
</dbReference>
<dbReference type="VEuPathDB" id="FungiDB:GGTG_00373"/>
<dbReference type="Gene3D" id="3.40.50.150">
    <property type="entry name" value="Vaccinia Virus protein VP39"/>
    <property type="match status" value="1"/>
</dbReference>
<dbReference type="SUPFAM" id="SSF53335">
    <property type="entry name" value="S-adenosyl-L-methionine-dependent methyltransferases"/>
    <property type="match status" value="1"/>
</dbReference>
<reference evidence="3" key="2">
    <citation type="submission" date="2010-07" db="EMBL/GenBank/DDBJ databases">
        <authorList>
            <consortium name="The Broad Institute Genome Sequencing Platform"/>
            <consortium name="Broad Institute Genome Sequencing Center for Infectious Disease"/>
            <person name="Ma L.-J."/>
            <person name="Dead R."/>
            <person name="Young S."/>
            <person name="Zeng Q."/>
            <person name="Koehrsen M."/>
            <person name="Alvarado L."/>
            <person name="Berlin A."/>
            <person name="Chapman S.B."/>
            <person name="Chen Z."/>
            <person name="Freedman E."/>
            <person name="Gellesch M."/>
            <person name="Goldberg J."/>
            <person name="Griggs A."/>
            <person name="Gujja S."/>
            <person name="Heilman E.R."/>
            <person name="Heiman D."/>
            <person name="Hepburn T."/>
            <person name="Howarth C."/>
            <person name="Jen D."/>
            <person name="Larson L."/>
            <person name="Mehta T."/>
            <person name="Neiman D."/>
            <person name="Pearson M."/>
            <person name="Roberts A."/>
            <person name="Saif S."/>
            <person name="Shea T."/>
            <person name="Shenoy N."/>
            <person name="Sisk P."/>
            <person name="Stolte C."/>
            <person name="Sykes S."/>
            <person name="Walk T."/>
            <person name="White J."/>
            <person name="Yandava C."/>
            <person name="Haas B."/>
            <person name="Nusbaum C."/>
            <person name="Birren B."/>
        </authorList>
    </citation>
    <scope>NUCLEOTIDE SEQUENCE</scope>
    <source>
        <strain evidence="3">R3-111a-1</strain>
    </source>
</reference>
<feature type="region of interest" description="Disordered" evidence="2">
    <location>
        <begin position="1"/>
        <end position="57"/>
    </location>
</feature>